<dbReference type="AlphaFoldDB" id="A9V9T0"/>
<dbReference type="STRING" id="81824.A9V9T0"/>
<protein>
    <submittedName>
        <fullName evidence="2">Uncharacterized protein</fullName>
    </submittedName>
</protein>
<evidence type="ECO:0000256" key="1">
    <source>
        <dbReference type="SAM" id="MobiDB-lite"/>
    </source>
</evidence>
<evidence type="ECO:0000313" key="2">
    <source>
        <dbReference type="EMBL" id="EDQ85778.1"/>
    </source>
</evidence>
<dbReference type="InParanoid" id="A9V9T0"/>
<accession>A9V9T0</accession>
<dbReference type="Proteomes" id="UP000001357">
    <property type="component" value="Unassembled WGS sequence"/>
</dbReference>
<feature type="region of interest" description="Disordered" evidence="1">
    <location>
        <begin position="1"/>
        <end position="150"/>
    </location>
</feature>
<organism evidence="2 3">
    <name type="scientific">Monosiga brevicollis</name>
    <name type="common">Choanoflagellate</name>
    <dbReference type="NCBI Taxonomy" id="81824"/>
    <lineage>
        <taxon>Eukaryota</taxon>
        <taxon>Choanoflagellata</taxon>
        <taxon>Craspedida</taxon>
        <taxon>Salpingoecidae</taxon>
        <taxon>Monosiga</taxon>
    </lineage>
</organism>
<keyword evidence="3" id="KW-1185">Reference proteome</keyword>
<dbReference type="RefSeq" id="XP_001749493.1">
    <property type="nucleotide sequence ID" value="XM_001749441.1"/>
</dbReference>
<sequence>MLAASVAPPATAKQHAHATSGSGASAAKQVTTPAAAKAGDGVRTTKADRSPPASSSASVQAKMHKRSPEKSRLRHDRPTSLAVAVAVSISAGDEPVDDDRTKMPVPSTPARAPASSSSSSSSSSPSSSDRAPSSSSSRSRRRGPSKPNFRRLLNLAHKTEAEVAAELGLEPNALSNVLSNRVAAIERWAPVFAKAALTCRQGICKLLGADKSFDDRQESVGETIFFCLQKRGQDVVEQCRDCLVQGWSGWERYRLSEQQVCDFFAGKSPEAEQVADFLIKLGQATDLTGLFSLFVR</sequence>
<evidence type="ECO:0000313" key="3">
    <source>
        <dbReference type="Proteomes" id="UP000001357"/>
    </source>
</evidence>
<dbReference type="EMBL" id="CH991571">
    <property type="protein sequence ID" value="EDQ85778.1"/>
    <property type="molecule type" value="Genomic_DNA"/>
</dbReference>
<reference evidence="2 3" key="1">
    <citation type="journal article" date="2008" name="Nature">
        <title>The genome of the choanoflagellate Monosiga brevicollis and the origin of metazoans.</title>
        <authorList>
            <consortium name="JGI Sequencing"/>
            <person name="King N."/>
            <person name="Westbrook M.J."/>
            <person name="Young S.L."/>
            <person name="Kuo A."/>
            <person name="Abedin M."/>
            <person name="Chapman J."/>
            <person name="Fairclough S."/>
            <person name="Hellsten U."/>
            <person name="Isogai Y."/>
            <person name="Letunic I."/>
            <person name="Marr M."/>
            <person name="Pincus D."/>
            <person name="Putnam N."/>
            <person name="Rokas A."/>
            <person name="Wright K.J."/>
            <person name="Zuzow R."/>
            <person name="Dirks W."/>
            <person name="Good M."/>
            <person name="Goodstein D."/>
            <person name="Lemons D."/>
            <person name="Li W."/>
            <person name="Lyons J.B."/>
            <person name="Morris A."/>
            <person name="Nichols S."/>
            <person name="Richter D.J."/>
            <person name="Salamov A."/>
            <person name="Bork P."/>
            <person name="Lim W.A."/>
            <person name="Manning G."/>
            <person name="Miller W.T."/>
            <person name="McGinnis W."/>
            <person name="Shapiro H."/>
            <person name="Tjian R."/>
            <person name="Grigoriev I.V."/>
            <person name="Rokhsar D."/>
        </authorList>
    </citation>
    <scope>NUCLEOTIDE SEQUENCE [LARGE SCALE GENOMIC DNA]</scope>
    <source>
        <strain evidence="3">MX1 / ATCC 50154</strain>
    </source>
</reference>
<name>A9V9T0_MONBE</name>
<feature type="compositionally biased region" description="Low complexity" evidence="1">
    <location>
        <begin position="108"/>
        <end position="137"/>
    </location>
</feature>
<dbReference type="KEGG" id="mbr:MONBRDRAFT_34137"/>
<feature type="compositionally biased region" description="Low complexity" evidence="1">
    <location>
        <begin position="17"/>
        <end position="27"/>
    </location>
</feature>
<gene>
    <name evidence="2" type="ORF">MONBRDRAFT_34137</name>
</gene>
<proteinExistence type="predicted"/>
<dbReference type="GeneID" id="5894697"/>